<reference evidence="5 6" key="1">
    <citation type="submission" date="2019-11" db="EMBL/GenBank/DDBJ databases">
        <authorList>
            <person name="Li J."/>
        </authorList>
    </citation>
    <scope>NUCLEOTIDE SEQUENCE [LARGE SCALE GENOMIC DNA]</scope>
    <source>
        <strain evidence="5 6">MF47</strain>
    </source>
</reference>
<dbReference type="GO" id="GO:0016757">
    <property type="term" value="F:glycosyltransferase activity"/>
    <property type="evidence" value="ECO:0007669"/>
    <property type="project" value="TreeGrafter"/>
</dbReference>
<sequence>MADMTHGGAGPQVKIVATLMVRDEVDIIAAMVEHHLAQGIDLIIATDNGSVDGTREVLAEYAERGVVELHDYLVHDKNQTGVVSSMASRAYTEHGADWVINVDADEFFVPVDRSSTVRDVLARVPRELGSFSVPVTNLTGRPAPDGAGILRLTWRDEREESTLMETVALHAHPTSVVVHVGQADVVVQQGNHGVSIPSTGQPDPSLGLEVLHVPWRSFRQYGSKVQNTGESYEANPGLRPSPRHHGMRDFRFLRAGVLEDLYIVRHRLADDEPGFREERLLADSLTDLLASGRAVLPERLRPLLVQDEPGYDPERVEAARSVAAIVVPLELEHLTASEAWRDAFRKEQSRVKRLRRQVKTLESDASAKTAATPPSSALRRLKRRVGRRLTARG</sequence>
<keyword evidence="2" id="KW-0812">Transmembrane</keyword>
<comment type="subcellular location">
    <subcellularLocation>
        <location evidence="1">Membrane</location>
        <topology evidence="1">Single-pass membrane protein</topology>
    </subcellularLocation>
</comment>
<keyword evidence="3" id="KW-1133">Transmembrane helix</keyword>
<dbReference type="KEGG" id="aef:GEV26_05375"/>
<dbReference type="PANTHER" id="PTHR21461">
    <property type="entry name" value="GLYCOSYLTRANSFERASE FAMILY 92 PROTEIN"/>
    <property type="match status" value="1"/>
</dbReference>
<evidence type="ECO:0000313" key="5">
    <source>
        <dbReference type="EMBL" id="QGG40834.1"/>
    </source>
</evidence>
<keyword evidence="4" id="KW-0175">Coiled coil</keyword>
<dbReference type="SUPFAM" id="SSF53448">
    <property type="entry name" value="Nucleotide-diphospho-sugar transferases"/>
    <property type="match status" value="1"/>
</dbReference>
<dbReference type="Pfam" id="PF13704">
    <property type="entry name" value="Glyco_tranf_2_4"/>
    <property type="match status" value="1"/>
</dbReference>
<keyword evidence="5" id="KW-0808">Transferase</keyword>
<dbReference type="AlphaFoldDB" id="A0A5Q2MCK1"/>
<evidence type="ECO:0000313" key="6">
    <source>
        <dbReference type="Proteomes" id="UP000392064"/>
    </source>
</evidence>
<proteinExistence type="predicted"/>
<dbReference type="EMBL" id="CP045737">
    <property type="protein sequence ID" value="QGG40834.1"/>
    <property type="molecule type" value="Genomic_DNA"/>
</dbReference>
<protein>
    <submittedName>
        <fullName evidence="5">Glycosyltransferase family 2 protein</fullName>
    </submittedName>
</protein>
<accession>A0A5Q2MCK1</accession>
<keyword evidence="3" id="KW-0472">Membrane</keyword>
<keyword evidence="6" id="KW-1185">Reference proteome</keyword>
<dbReference type="Proteomes" id="UP000392064">
    <property type="component" value="Chromosome"/>
</dbReference>
<gene>
    <name evidence="5" type="ORF">GEV26_05375</name>
</gene>
<evidence type="ECO:0000256" key="2">
    <source>
        <dbReference type="ARBA" id="ARBA00022692"/>
    </source>
</evidence>
<dbReference type="Gene3D" id="3.90.550.10">
    <property type="entry name" value="Spore Coat Polysaccharide Biosynthesis Protein SpsA, Chain A"/>
    <property type="match status" value="1"/>
</dbReference>
<evidence type="ECO:0000256" key="3">
    <source>
        <dbReference type="ARBA" id="ARBA00022989"/>
    </source>
</evidence>
<organism evidence="5 6">
    <name type="scientific">Aeromicrobium yanjiei</name>
    <dbReference type="NCBI Taxonomy" id="2662028"/>
    <lineage>
        <taxon>Bacteria</taxon>
        <taxon>Bacillati</taxon>
        <taxon>Actinomycetota</taxon>
        <taxon>Actinomycetes</taxon>
        <taxon>Propionibacteriales</taxon>
        <taxon>Nocardioidaceae</taxon>
        <taxon>Aeromicrobium</taxon>
    </lineage>
</organism>
<dbReference type="GO" id="GO:0005737">
    <property type="term" value="C:cytoplasm"/>
    <property type="evidence" value="ECO:0007669"/>
    <property type="project" value="TreeGrafter"/>
</dbReference>
<dbReference type="PANTHER" id="PTHR21461:SF69">
    <property type="entry name" value="GLYCOSYLTRANSFERASE FAMILY 92 PROTEIN"/>
    <property type="match status" value="1"/>
</dbReference>
<evidence type="ECO:0000256" key="1">
    <source>
        <dbReference type="ARBA" id="ARBA00004167"/>
    </source>
</evidence>
<dbReference type="GO" id="GO:0016020">
    <property type="term" value="C:membrane"/>
    <property type="evidence" value="ECO:0007669"/>
    <property type="project" value="UniProtKB-SubCell"/>
</dbReference>
<name>A0A5Q2MCK1_9ACTN</name>
<evidence type="ECO:0000256" key="4">
    <source>
        <dbReference type="SAM" id="Coils"/>
    </source>
</evidence>
<dbReference type="InterPro" id="IPR029044">
    <property type="entry name" value="Nucleotide-diphossugar_trans"/>
</dbReference>
<feature type="coiled-coil region" evidence="4">
    <location>
        <begin position="344"/>
        <end position="371"/>
    </location>
</feature>